<sequence length="119" mass="13310">MSSLSDNGVYIGTESCFNGFSDKTGDVGLPCERREDTKTVACEVLSPPTLSSHVPLVLKREYTSDGRLLLKEEKARRHEYFQAHRSNGRLTLQLVSLDDDYHHHAPDVKDGVDDHNDPA</sequence>
<evidence type="ECO:0000259" key="2">
    <source>
        <dbReference type="Pfam" id="PF11250"/>
    </source>
</evidence>
<evidence type="ECO:0000313" key="3">
    <source>
        <dbReference type="EMBL" id="CAE5964512.1"/>
    </source>
</evidence>
<comment type="similarity">
    <text evidence="1">Belongs to the fantastic four family.</text>
</comment>
<organism evidence="3 4">
    <name type="scientific">Arabidopsis arenosa</name>
    <name type="common">Sand rock-cress</name>
    <name type="synonym">Cardaminopsis arenosa</name>
    <dbReference type="NCBI Taxonomy" id="38785"/>
    <lineage>
        <taxon>Eukaryota</taxon>
        <taxon>Viridiplantae</taxon>
        <taxon>Streptophyta</taxon>
        <taxon>Embryophyta</taxon>
        <taxon>Tracheophyta</taxon>
        <taxon>Spermatophyta</taxon>
        <taxon>Magnoliopsida</taxon>
        <taxon>eudicotyledons</taxon>
        <taxon>Gunneridae</taxon>
        <taxon>Pentapetalae</taxon>
        <taxon>rosids</taxon>
        <taxon>malvids</taxon>
        <taxon>Brassicales</taxon>
        <taxon>Brassicaceae</taxon>
        <taxon>Camelineae</taxon>
        <taxon>Arabidopsis</taxon>
    </lineage>
</organism>
<protein>
    <recommendedName>
        <fullName evidence="2">FAF domain-containing protein</fullName>
    </recommendedName>
</protein>
<dbReference type="InterPro" id="IPR046431">
    <property type="entry name" value="FAF_dom"/>
</dbReference>
<dbReference type="PANTHER" id="PTHR33155:SF17">
    <property type="entry name" value="F2E2.18-RELATED"/>
    <property type="match status" value="1"/>
</dbReference>
<dbReference type="InterPro" id="IPR021410">
    <property type="entry name" value="FAF"/>
</dbReference>
<evidence type="ECO:0000256" key="1">
    <source>
        <dbReference type="ARBA" id="ARBA00008690"/>
    </source>
</evidence>
<name>A0A8S1ZST7_ARAAE</name>
<gene>
    <name evidence="3" type="ORF">AARE701A_LOCUS5715</name>
</gene>
<reference evidence="3" key="1">
    <citation type="submission" date="2021-01" db="EMBL/GenBank/DDBJ databases">
        <authorList>
            <person name="Bezrukov I."/>
        </authorList>
    </citation>
    <scope>NUCLEOTIDE SEQUENCE</scope>
</reference>
<feature type="domain" description="FAF" evidence="2">
    <location>
        <begin position="47"/>
        <end position="94"/>
    </location>
</feature>
<evidence type="ECO:0000313" key="4">
    <source>
        <dbReference type="Proteomes" id="UP000682877"/>
    </source>
</evidence>
<dbReference type="Pfam" id="PF11250">
    <property type="entry name" value="FAF"/>
    <property type="match status" value="1"/>
</dbReference>
<dbReference type="AlphaFoldDB" id="A0A8S1ZST7"/>
<proteinExistence type="inferred from homology"/>
<keyword evidence="4" id="KW-1185">Reference proteome</keyword>
<dbReference type="Proteomes" id="UP000682877">
    <property type="component" value="Chromosome 2"/>
</dbReference>
<dbReference type="PANTHER" id="PTHR33155">
    <property type="entry name" value="FANTASTIC FOUR-LIKE PROTEIN (DUF3049)"/>
    <property type="match status" value="1"/>
</dbReference>
<dbReference type="EMBL" id="LR999452">
    <property type="protein sequence ID" value="CAE5964512.1"/>
    <property type="molecule type" value="Genomic_DNA"/>
</dbReference>
<accession>A0A8S1ZST7</accession>